<protein>
    <submittedName>
        <fullName evidence="1">Uncharacterized protein</fullName>
    </submittedName>
</protein>
<evidence type="ECO:0000313" key="1">
    <source>
        <dbReference type="EMBL" id="MBA4670753.1"/>
    </source>
</evidence>
<accession>A0A7C9ANN4</accession>
<reference evidence="1" key="2">
    <citation type="submission" date="2020-07" db="EMBL/GenBank/DDBJ databases">
        <authorList>
            <person name="Vera ALvarez R."/>
            <person name="Arias-Moreno D.M."/>
            <person name="Jimenez-Jacinto V."/>
            <person name="Jimenez-Bremont J.F."/>
            <person name="Swaminathan K."/>
            <person name="Moose S.P."/>
            <person name="Guerrero-Gonzalez M.L."/>
            <person name="Marino-Ramirez L."/>
            <person name="Landsman D."/>
            <person name="Rodriguez-Kessler M."/>
            <person name="Delgado-Sanchez P."/>
        </authorList>
    </citation>
    <scope>NUCLEOTIDE SEQUENCE</scope>
    <source>
        <tissue evidence="1">Cladode</tissue>
    </source>
</reference>
<sequence>MSPKQRKKEPPDPSPSLFVLLVRGRLPSSLAVSLIFAESSSRRASYIALTLYHCSVNSLFSDLLFSQIPDLGLHVLDGTRSSVSVGSCGWSSLRRGAKPSDPQSTPHCLSSLASLCLNPSRSGRHPAAPSSGQLGRGRLSEWRLVVFLHPNFGVVDLVLGKSISLVELAVRSVCYEVVSHGINSTSGLVCTLSHLRRFASAPGRPNSPQAVIPLIRVRSALVVSYCHNRQGSPVYIVLSCLLVLSPTQYHYSLGCGL</sequence>
<name>A0A7C9ANN4_OPUST</name>
<dbReference type="EMBL" id="GISG01248561">
    <property type="protein sequence ID" value="MBA4670753.1"/>
    <property type="molecule type" value="Transcribed_RNA"/>
</dbReference>
<reference evidence="1" key="1">
    <citation type="journal article" date="2013" name="J. Plant Res.">
        <title>Effect of fungi and light on seed germination of three Opuntia species from semiarid lands of central Mexico.</title>
        <authorList>
            <person name="Delgado-Sanchez P."/>
            <person name="Jimenez-Bremont J.F."/>
            <person name="Guerrero-Gonzalez Mde L."/>
            <person name="Flores J."/>
        </authorList>
    </citation>
    <scope>NUCLEOTIDE SEQUENCE</scope>
    <source>
        <tissue evidence="1">Cladode</tissue>
    </source>
</reference>
<proteinExistence type="predicted"/>
<dbReference type="AlphaFoldDB" id="A0A7C9ANN4"/>
<organism evidence="1">
    <name type="scientific">Opuntia streptacantha</name>
    <name type="common">Prickly pear cactus</name>
    <name type="synonym">Opuntia cardona</name>
    <dbReference type="NCBI Taxonomy" id="393608"/>
    <lineage>
        <taxon>Eukaryota</taxon>
        <taxon>Viridiplantae</taxon>
        <taxon>Streptophyta</taxon>
        <taxon>Embryophyta</taxon>
        <taxon>Tracheophyta</taxon>
        <taxon>Spermatophyta</taxon>
        <taxon>Magnoliopsida</taxon>
        <taxon>eudicotyledons</taxon>
        <taxon>Gunneridae</taxon>
        <taxon>Pentapetalae</taxon>
        <taxon>Caryophyllales</taxon>
        <taxon>Cactineae</taxon>
        <taxon>Cactaceae</taxon>
        <taxon>Opuntioideae</taxon>
        <taxon>Opuntia</taxon>
    </lineage>
</organism>